<proteinExistence type="predicted"/>
<name>A0A0E9SQB3_ANGAN</name>
<sequence>MCRWNKFYNLQPLKVNSKTKVSGNKPLKASMKETLKVNPIFHSM</sequence>
<organism evidence="1">
    <name type="scientific">Anguilla anguilla</name>
    <name type="common">European freshwater eel</name>
    <name type="synonym">Muraena anguilla</name>
    <dbReference type="NCBI Taxonomy" id="7936"/>
    <lineage>
        <taxon>Eukaryota</taxon>
        <taxon>Metazoa</taxon>
        <taxon>Chordata</taxon>
        <taxon>Craniata</taxon>
        <taxon>Vertebrata</taxon>
        <taxon>Euteleostomi</taxon>
        <taxon>Actinopterygii</taxon>
        <taxon>Neopterygii</taxon>
        <taxon>Teleostei</taxon>
        <taxon>Anguilliformes</taxon>
        <taxon>Anguillidae</taxon>
        <taxon>Anguilla</taxon>
    </lineage>
</organism>
<reference evidence="1" key="2">
    <citation type="journal article" date="2015" name="Fish Shellfish Immunol.">
        <title>Early steps in the European eel (Anguilla anguilla)-Vibrio vulnificus interaction in the gills: Role of the RtxA13 toxin.</title>
        <authorList>
            <person name="Callol A."/>
            <person name="Pajuelo D."/>
            <person name="Ebbesson L."/>
            <person name="Teles M."/>
            <person name="MacKenzie S."/>
            <person name="Amaro C."/>
        </authorList>
    </citation>
    <scope>NUCLEOTIDE SEQUENCE</scope>
</reference>
<evidence type="ECO:0000313" key="1">
    <source>
        <dbReference type="EMBL" id="JAH43491.1"/>
    </source>
</evidence>
<dbReference type="AlphaFoldDB" id="A0A0E9SQB3"/>
<dbReference type="EMBL" id="GBXM01065086">
    <property type="protein sequence ID" value="JAH43491.1"/>
    <property type="molecule type" value="Transcribed_RNA"/>
</dbReference>
<protein>
    <submittedName>
        <fullName evidence="1">Uncharacterized protein</fullName>
    </submittedName>
</protein>
<reference evidence="1" key="1">
    <citation type="submission" date="2014-11" db="EMBL/GenBank/DDBJ databases">
        <authorList>
            <person name="Amaro Gonzalez C."/>
        </authorList>
    </citation>
    <scope>NUCLEOTIDE SEQUENCE</scope>
</reference>
<accession>A0A0E9SQB3</accession>